<proteinExistence type="predicted"/>
<feature type="transmembrane region" description="Helical" evidence="1">
    <location>
        <begin position="5"/>
        <end position="21"/>
    </location>
</feature>
<feature type="transmembrane region" description="Helical" evidence="1">
    <location>
        <begin position="27"/>
        <end position="47"/>
    </location>
</feature>
<evidence type="ECO:0000256" key="1">
    <source>
        <dbReference type="SAM" id="Phobius"/>
    </source>
</evidence>
<evidence type="ECO:0000313" key="2">
    <source>
        <dbReference type="EMBL" id="OGF40164.1"/>
    </source>
</evidence>
<keyword evidence="1" id="KW-0472">Membrane</keyword>
<dbReference type="AlphaFoldDB" id="A0A1F5TMW1"/>
<name>A0A1F5TMW1_9BACT</name>
<evidence type="ECO:0008006" key="4">
    <source>
        <dbReference type="Google" id="ProtNLM"/>
    </source>
</evidence>
<reference evidence="2 3" key="1">
    <citation type="journal article" date="2016" name="Nat. Commun.">
        <title>Thousands of microbial genomes shed light on interconnected biogeochemical processes in an aquifer system.</title>
        <authorList>
            <person name="Anantharaman K."/>
            <person name="Brown C.T."/>
            <person name="Hug L.A."/>
            <person name="Sharon I."/>
            <person name="Castelle C.J."/>
            <person name="Probst A.J."/>
            <person name="Thomas B.C."/>
            <person name="Singh A."/>
            <person name="Wilkins M.J."/>
            <person name="Karaoz U."/>
            <person name="Brodie E.L."/>
            <person name="Williams K.H."/>
            <person name="Hubbard S.S."/>
            <person name="Banfield J.F."/>
        </authorList>
    </citation>
    <scope>NUCLEOTIDE SEQUENCE [LARGE SCALE GENOMIC DNA]</scope>
</reference>
<protein>
    <recommendedName>
        <fullName evidence="4">DUF3147 family protein</fullName>
    </recommendedName>
</protein>
<sequence>MLFYVAKIVISALLILLISEVSKKYTVWGAVCASIPVVSVLSFIWIYIETRDAQKIINLSFSIFWLVIPSLIFFVALPFFLKMKINFSFSLLLAIAITSCFYFVTLKFL</sequence>
<gene>
    <name evidence="2" type="ORF">A2531_06485</name>
</gene>
<keyword evidence="1" id="KW-0812">Transmembrane</keyword>
<dbReference type="EMBL" id="MFGO01000035">
    <property type="protein sequence ID" value="OGF40164.1"/>
    <property type="molecule type" value="Genomic_DNA"/>
</dbReference>
<comment type="caution">
    <text evidence="2">The sequence shown here is derived from an EMBL/GenBank/DDBJ whole genome shotgun (WGS) entry which is preliminary data.</text>
</comment>
<feature type="transmembrane region" description="Helical" evidence="1">
    <location>
        <begin position="87"/>
        <end position="106"/>
    </location>
</feature>
<organism evidence="2 3">
    <name type="scientific">Candidatus Falkowbacteria bacterium RIFOXYD2_FULL_34_120</name>
    <dbReference type="NCBI Taxonomy" id="1798007"/>
    <lineage>
        <taxon>Bacteria</taxon>
        <taxon>Candidatus Falkowiibacteriota</taxon>
    </lineage>
</organism>
<dbReference type="Proteomes" id="UP000177579">
    <property type="component" value="Unassembled WGS sequence"/>
</dbReference>
<keyword evidence="1" id="KW-1133">Transmembrane helix</keyword>
<accession>A0A1F5TMW1</accession>
<feature type="transmembrane region" description="Helical" evidence="1">
    <location>
        <begin position="59"/>
        <end position="81"/>
    </location>
</feature>
<evidence type="ECO:0000313" key="3">
    <source>
        <dbReference type="Proteomes" id="UP000177579"/>
    </source>
</evidence>